<proteinExistence type="predicted"/>
<dbReference type="Gene3D" id="1.25.10.10">
    <property type="entry name" value="Leucine-rich Repeat Variant"/>
    <property type="match status" value="1"/>
</dbReference>
<organism evidence="1 2">
    <name type="scientific">Hymenobacter busanensis</name>
    <dbReference type="NCBI Taxonomy" id="2607656"/>
    <lineage>
        <taxon>Bacteria</taxon>
        <taxon>Pseudomonadati</taxon>
        <taxon>Bacteroidota</taxon>
        <taxon>Cytophagia</taxon>
        <taxon>Cytophagales</taxon>
        <taxon>Hymenobacteraceae</taxon>
        <taxon>Hymenobacter</taxon>
    </lineage>
</organism>
<dbReference type="Gene3D" id="1.10.10.1320">
    <property type="entry name" value="Anti-sigma factor, zinc-finger domain"/>
    <property type="match status" value="1"/>
</dbReference>
<dbReference type="Pfam" id="PF13490">
    <property type="entry name" value="zf-HC2"/>
    <property type="match status" value="1"/>
</dbReference>
<dbReference type="Proteomes" id="UP000326380">
    <property type="component" value="Unassembled WGS sequence"/>
</dbReference>
<dbReference type="InterPro" id="IPR041916">
    <property type="entry name" value="Anti_sigma_zinc_sf"/>
</dbReference>
<dbReference type="SUPFAM" id="SSF48371">
    <property type="entry name" value="ARM repeat"/>
    <property type="match status" value="1"/>
</dbReference>
<keyword evidence="2" id="KW-1185">Reference proteome</keyword>
<evidence type="ECO:0000313" key="1">
    <source>
        <dbReference type="EMBL" id="KAA9339220.1"/>
    </source>
</evidence>
<dbReference type="Pfam" id="PF13646">
    <property type="entry name" value="HEAT_2"/>
    <property type="match status" value="1"/>
</dbReference>
<gene>
    <name evidence="1" type="ORF">F0P96_00915</name>
</gene>
<accession>A0A7L4ZV05</accession>
<reference evidence="1 2" key="1">
    <citation type="submission" date="2019-09" db="EMBL/GenBank/DDBJ databases">
        <title>Genome sequence of Hymenobacter sp. M3.</title>
        <authorList>
            <person name="Srinivasan S."/>
        </authorList>
    </citation>
    <scope>NUCLEOTIDE SEQUENCE [LARGE SCALE GENOMIC DNA]</scope>
    <source>
        <strain evidence="1 2">M3</strain>
    </source>
</reference>
<dbReference type="EMBL" id="VTWU01000001">
    <property type="protein sequence ID" value="KAA9339220.1"/>
    <property type="molecule type" value="Genomic_DNA"/>
</dbReference>
<dbReference type="InterPro" id="IPR027383">
    <property type="entry name" value="Znf_put"/>
</dbReference>
<comment type="caution">
    <text evidence="1">The sequence shown here is derived from an EMBL/GenBank/DDBJ whole genome shotgun (WGS) entry which is preliminary data.</text>
</comment>
<name>A0A7L4ZV05_9BACT</name>
<dbReference type="InterPro" id="IPR011989">
    <property type="entry name" value="ARM-like"/>
</dbReference>
<dbReference type="AlphaFoldDB" id="A0A7L4ZV05"/>
<sequence>MEAKFINCEQVREGLMDWLANEMPADEAQAVEAHLAQCPDCRREQAAVWQLWQAMGNLPVPEPSEQMRPRFYSMLAEFQAAEQRKQQWSVAALVQKLRDWWQPAYAMRLAYGLALLVVGLAAGYGLKARVDAPGAATQQPLAAVPAPAENAQQAQLLALLANPSAVQRLRAVSYAEEVAPTNERVVGALLSTLYQDPNVNVRLATLEVLAGLADDPTVRQGLVRALAQQDSPLVQSAMADVMVQLQERRSVRGLRKLLRQDNLNEQVKTKIEQSIQSLSHDRSAPADASTPSTYHENNDHTDSALDTSVAA</sequence>
<protein>
    <submittedName>
        <fullName evidence="1">HEAT repeat domain-containing protein</fullName>
    </submittedName>
</protein>
<dbReference type="InterPro" id="IPR016024">
    <property type="entry name" value="ARM-type_fold"/>
</dbReference>
<evidence type="ECO:0000313" key="2">
    <source>
        <dbReference type="Proteomes" id="UP000326380"/>
    </source>
</evidence>
<dbReference type="RefSeq" id="WP_151076868.1">
    <property type="nucleotide sequence ID" value="NZ_CP047647.1"/>
</dbReference>